<dbReference type="EMBL" id="LDZF01000001">
    <property type="protein sequence ID" value="KMK16414.1"/>
    <property type="molecule type" value="Genomic_DNA"/>
</dbReference>
<dbReference type="Proteomes" id="UP000036196">
    <property type="component" value="Unassembled WGS sequence"/>
</dbReference>
<dbReference type="Gene3D" id="1.10.10.10">
    <property type="entry name" value="Winged helix-like DNA-binding domain superfamily/Winged helix DNA-binding domain"/>
    <property type="match status" value="1"/>
</dbReference>
<dbReference type="GO" id="GO:0000976">
    <property type="term" value="F:transcription cis-regulatory region binding"/>
    <property type="evidence" value="ECO:0007669"/>
    <property type="project" value="TreeGrafter"/>
</dbReference>
<keyword evidence="2" id="KW-0805">Transcription regulation</keyword>
<dbReference type="Pfam" id="PF03466">
    <property type="entry name" value="LysR_substrate"/>
    <property type="match status" value="1"/>
</dbReference>
<keyword evidence="7" id="KW-1185">Reference proteome</keyword>
<dbReference type="InterPro" id="IPR000847">
    <property type="entry name" value="LysR_HTH_N"/>
</dbReference>
<dbReference type="PANTHER" id="PTHR30126">
    <property type="entry name" value="HTH-TYPE TRANSCRIPTIONAL REGULATOR"/>
    <property type="match status" value="1"/>
</dbReference>
<feature type="domain" description="HTH lysR-type" evidence="5">
    <location>
        <begin position="1"/>
        <end position="60"/>
    </location>
</feature>
<dbReference type="GO" id="GO:0003700">
    <property type="term" value="F:DNA-binding transcription factor activity"/>
    <property type="evidence" value="ECO:0007669"/>
    <property type="project" value="InterPro"/>
</dbReference>
<dbReference type="PATRIC" id="fig|61647.15.peg.53"/>
<evidence type="ECO:0000259" key="5">
    <source>
        <dbReference type="PROSITE" id="PS50931"/>
    </source>
</evidence>
<organism evidence="6 7">
    <name type="scientific">Pluralibacter gergoviae</name>
    <name type="common">Enterobacter gergoviae</name>
    <dbReference type="NCBI Taxonomy" id="61647"/>
    <lineage>
        <taxon>Bacteria</taxon>
        <taxon>Pseudomonadati</taxon>
        <taxon>Pseudomonadota</taxon>
        <taxon>Gammaproteobacteria</taxon>
        <taxon>Enterobacterales</taxon>
        <taxon>Enterobacteriaceae</taxon>
        <taxon>Pluralibacter</taxon>
    </lineage>
</organism>
<dbReference type="RefSeq" id="WP_048275778.1">
    <property type="nucleotide sequence ID" value="NZ_LDZF01000001.1"/>
</dbReference>
<dbReference type="SUPFAM" id="SSF46785">
    <property type="entry name" value="Winged helix' DNA-binding domain"/>
    <property type="match status" value="1"/>
</dbReference>
<dbReference type="InterPro" id="IPR005119">
    <property type="entry name" value="LysR_subst-bd"/>
</dbReference>
<evidence type="ECO:0000256" key="2">
    <source>
        <dbReference type="ARBA" id="ARBA00023015"/>
    </source>
</evidence>
<gene>
    <name evidence="6" type="ORF">ABW06_00240</name>
</gene>
<name>A0A0J5M9Q6_PLUGE</name>
<dbReference type="STRING" id="61647.LG71_15560"/>
<keyword evidence="3" id="KW-0238">DNA-binding</keyword>
<dbReference type="CDD" id="cd05466">
    <property type="entry name" value="PBP2_LTTR_substrate"/>
    <property type="match status" value="1"/>
</dbReference>
<dbReference type="Pfam" id="PF00126">
    <property type="entry name" value="HTH_1"/>
    <property type="match status" value="1"/>
</dbReference>
<dbReference type="InterPro" id="IPR036388">
    <property type="entry name" value="WH-like_DNA-bd_sf"/>
</dbReference>
<accession>A0A0J5M9Q6</accession>
<dbReference type="PRINTS" id="PR00039">
    <property type="entry name" value="HTHLYSR"/>
</dbReference>
<proteinExistence type="inferred from homology"/>
<evidence type="ECO:0000256" key="3">
    <source>
        <dbReference type="ARBA" id="ARBA00023125"/>
    </source>
</evidence>
<evidence type="ECO:0000313" key="7">
    <source>
        <dbReference type="Proteomes" id="UP000036196"/>
    </source>
</evidence>
<dbReference type="PROSITE" id="PS50931">
    <property type="entry name" value="HTH_LYSR"/>
    <property type="match status" value="1"/>
</dbReference>
<dbReference type="SUPFAM" id="SSF53850">
    <property type="entry name" value="Periplasmic binding protein-like II"/>
    <property type="match status" value="1"/>
</dbReference>
<dbReference type="eggNOG" id="COG0583">
    <property type="taxonomic scope" value="Bacteria"/>
</dbReference>
<dbReference type="Gene3D" id="3.40.190.10">
    <property type="entry name" value="Periplasmic binding protein-like II"/>
    <property type="match status" value="2"/>
</dbReference>
<evidence type="ECO:0000256" key="4">
    <source>
        <dbReference type="ARBA" id="ARBA00023163"/>
    </source>
</evidence>
<evidence type="ECO:0000313" key="6">
    <source>
        <dbReference type="EMBL" id="KMK16414.1"/>
    </source>
</evidence>
<comment type="similarity">
    <text evidence="1">Belongs to the LysR transcriptional regulatory family.</text>
</comment>
<keyword evidence="4" id="KW-0804">Transcription</keyword>
<dbReference type="AlphaFoldDB" id="A0A0J5M9Q6"/>
<evidence type="ECO:0000256" key="1">
    <source>
        <dbReference type="ARBA" id="ARBA00009437"/>
    </source>
</evidence>
<dbReference type="InterPro" id="IPR036390">
    <property type="entry name" value="WH_DNA-bd_sf"/>
</dbReference>
<dbReference type="PANTHER" id="PTHR30126:SF40">
    <property type="entry name" value="HTH-TYPE TRANSCRIPTIONAL REGULATOR GLTR"/>
    <property type="match status" value="1"/>
</dbReference>
<comment type="caution">
    <text evidence="6">The sequence shown here is derived from an EMBL/GenBank/DDBJ whole genome shotgun (WGS) entry which is preliminary data.</text>
</comment>
<reference evidence="6 7" key="1">
    <citation type="submission" date="2015-05" db="EMBL/GenBank/DDBJ databases">
        <title>Genome sequences of Pluralibacter gergoviae.</title>
        <authorList>
            <person name="Greninger A.L."/>
            <person name="Miller S."/>
        </authorList>
    </citation>
    <scope>NUCLEOTIDE SEQUENCE [LARGE SCALE GENOMIC DNA]</scope>
    <source>
        <strain evidence="6 7">JS81F13</strain>
    </source>
</reference>
<protein>
    <recommendedName>
        <fullName evidence="5">HTH lysR-type domain-containing protein</fullName>
    </recommendedName>
</protein>
<sequence>MEYILLETFVIVCDAMNLTKASEILCRTQPTITNRIKQLENQLGFELMIRNKGKRNIMLTGKGEEFLPIARQFVEFYTRINHLQKDSASHLSVSAIDSIGTTIIADIGRSFCEEESASSLSIKTYQTREAYELVRKRELDIAFVSEKIELPNITCEAVFQQKYYVVKPCAQPKDVKEIDPAELDVSHEVYHSWGQDFDAWHKMIWPGQRQPRIRVDSCTLLARFLRDETSWSIVQSGNIAMISRFIPLQRYRLSCETPVRICYMITNAYPDRRSVHLINRFRTALYHYVKTSPDNDYLAIG</sequence>